<evidence type="ECO:0000313" key="6">
    <source>
        <dbReference type="EMBL" id="SCW03148.1"/>
    </source>
</evidence>
<dbReference type="InterPro" id="IPR042272">
    <property type="entry name" value="ATP12_ATP_synth-F1-assembly_N"/>
</dbReference>
<keyword evidence="3" id="KW-0809">Transit peptide</keyword>
<accession>A0A1G4MH00</accession>
<protein>
    <submittedName>
        <fullName evidence="6">LAFE_0G04016g1_1</fullName>
    </submittedName>
</protein>
<reference evidence="6 7" key="1">
    <citation type="submission" date="2016-03" db="EMBL/GenBank/DDBJ databases">
        <authorList>
            <person name="Devillers H."/>
        </authorList>
    </citation>
    <scope>NUCLEOTIDE SEQUENCE [LARGE SCALE GENOMIC DNA]</scope>
    <source>
        <strain evidence="6">CBS 6772</strain>
    </source>
</reference>
<evidence type="ECO:0000256" key="2">
    <source>
        <dbReference type="ARBA" id="ARBA00008231"/>
    </source>
</evidence>
<evidence type="ECO:0000256" key="1">
    <source>
        <dbReference type="ARBA" id="ARBA00004173"/>
    </source>
</evidence>
<comment type="similarity">
    <text evidence="2">Belongs to the ATP12 family.</text>
</comment>
<keyword evidence="7" id="KW-1185">Reference proteome</keyword>
<evidence type="ECO:0000256" key="4">
    <source>
        <dbReference type="ARBA" id="ARBA00023128"/>
    </source>
</evidence>
<dbReference type="GO" id="GO:0005739">
    <property type="term" value="C:mitochondrion"/>
    <property type="evidence" value="ECO:0007669"/>
    <property type="project" value="UniProtKB-SubCell"/>
</dbReference>
<dbReference type="Gene3D" id="3.30.2180.10">
    <property type="entry name" value="ATP12-like"/>
    <property type="match status" value="1"/>
</dbReference>
<dbReference type="STRING" id="4955.A0A1G4MH00"/>
<dbReference type="Pfam" id="PF07542">
    <property type="entry name" value="ATP12"/>
    <property type="match status" value="1"/>
</dbReference>
<gene>
    <name evidence="6" type="ORF">LAFE_0G04016G</name>
</gene>
<proteinExistence type="inferred from homology"/>
<dbReference type="InterPro" id="IPR011419">
    <property type="entry name" value="ATP12_ATP_synth-F1-assembly"/>
</dbReference>
<sequence length="324" mass="36407">MIKVSLRKNTLAFRNNGYVLRSSLCRTYASLSPLGVDQTVENNLQTETNRLAKTFTKFWDNVTLNSDNDALTVALDNKPIRTSLGHTLTVPKSRELLAIMLKNEWSSLPNLSIKPHSLPLTSIVSRCIDLESVSKPGCDPDLVSKIGGDRVKLSEALLRYLDTDTLLCFSPHAEYEGTLRSAQNEMYLPIISAIERFLSKFSSGPLRLQVLDADLHGLRGNAQSEEVREAARKYLNTLNLWDFTVFEKTVLTTKSFICAILLLESKAKCSSLNMKLSMEEIAKCATLETIYQTDRWGEVEDTHDVDKRDVRRNINAAAIVAYEE</sequence>
<dbReference type="OMA" id="QGWVMGL"/>
<name>A0A1G4MH00_LACFM</name>
<keyword evidence="4" id="KW-0496">Mitochondrion</keyword>
<comment type="subcellular location">
    <subcellularLocation>
        <location evidence="1">Mitochondrion</location>
    </subcellularLocation>
</comment>
<evidence type="ECO:0000256" key="3">
    <source>
        <dbReference type="ARBA" id="ARBA00022946"/>
    </source>
</evidence>
<dbReference type="OrthoDB" id="5322896at2759"/>
<dbReference type="AlphaFoldDB" id="A0A1G4MH00"/>
<evidence type="ECO:0000256" key="5">
    <source>
        <dbReference type="ARBA" id="ARBA00023186"/>
    </source>
</evidence>
<evidence type="ECO:0000313" key="7">
    <source>
        <dbReference type="Proteomes" id="UP000190831"/>
    </source>
</evidence>
<organism evidence="6 7">
    <name type="scientific">Lachancea fermentati</name>
    <name type="common">Zygosaccharomyces fermentati</name>
    <dbReference type="NCBI Taxonomy" id="4955"/>
    <lineage>
        <taxon>Eukaryota</taxon>
        <taxon>Fungi</taxon>
        <taxon>Dikarya</taxon>
        <taxon>Ascomycota</taxon>
        <taxon>Saccharomycotina</taxon>
        <taxon>Saccharomycetes</taxon>
        <taxon>Saccharomycetales</taxon>
        <taxon>Saccharomycetaceae</taxon>
        <taxon>Lachancea</taxon>
    </lineage>
</organism>
<dbReference type="PANTHER" id="PTHR21013:SF10">
    <property type="entry name" value="ATP SYNTHASE MITOCHONDRIAL F1 COMPLEX ASSEMBLY FACTOR 2"/>
    <property type="match status" value="1"/>
</dbReference>
<dbReference type="Gene3D" id="1.10.3580.10">
    <property type="entry name" value="ATP12 ATPase"/>
    <property type="match status" value="1"/>
</dbReference>
<dbReference type="EMBL" id="LT598486">
    <property type="protein sequence ID" value="SCW03148.1"/>
    <property type="molecule type" value="Genomic_DNA"/>
</dbReference>
<dbReference type="SUPFAM" id="SSF160909">
    <property type="entry name" value="ATP12-like"/>
    <property type="match status" value="1"/>
</dbReference>
<dbReference type="PANTHER" id="PTHR21013">
    <property type="entry name" value="ATP SYNTHASE MITOCHONDRIAL F1 COMPLEX ASSEMBLY FACTOR 2/ATP12 PROTEIN, MITOCHONDRIAL PRECURSOR"/>
    <property type="match status" value="1"/>
</dbReference>
<dbReference type="Proteomes" id="UP000190831">
    <property type="component" value="Chromosome G"/>
</dbReference>
<dbReference type="GO" id="GO:0033615">
    <property type="term" value="P:mitochondrial proton-transporting ATP synthase complex assembly"/>
    <property type="evidence" value="ECO:0007669"/>
    <property type="project" value="TreeGrafter"/>
</dbReference>
<keyword evidence="5" id="KW-0143">Chaperone</keyword>
<dbReference type="InterPro" id="IPR023335">
    <property type="entry name" value="ATP12_ortho_dom_sf"/>
</dbReference>